<evidence type="ECO:0000313" key="3">
    <source>
        <dbReference type="EMBL" id="EKX50315.1"/>
    </source>
</evidence>
<dbReference type="AlphaFoldDB" id="L1JQ75"/>
<keyword evidence="1" id="KW-0812">Transmembrane</keyword>
<proteinExistence type="predicted"/>
<dbReference type="EMBL" id="JH992979">
    <property type="protein sequence ID" value="EKX50315.1"/>
    <property type="molecule type" value="Genomic_DNA"/>
</dbReference>
<organism evidence="3">
    <name type="scientific">Guillardia theta (strain CCMP2712)</name>
    <name type="common">Cryptophyte</name>
    <dbReference type="NCBI Taxonomy" id="905079"/>
    <lineage>
        <taxon>Eukaryota</taxon>
        <taxon>Cryptophyceae</taxon>
        <taxon>Pyrenomonadales</taxon>
        <taxon>Geminigeraceae</taxon>
        <taxon>Guillardia</taxon>
    </lineage>
</organism>
<reference evidence="4" key="3">
    <citation type="submission" date="2015-06" db="UniProtKB">
        <authorList>
            <consortium name="EnsemblProtists"/>
        </authorList>
    </citation>
    <scope>IDENTIFICATION</scope>
</reference>
<evidence type="ECO:0000313" key="5">
    <source>
        <dbReference type="Proteomes" id="UP000011087"/>
    </source>
</evidence>
<dbReference type="GO" id="GO:0005227">
    <property type="term" value="F:calcium-activated cation channel activity"/>
    <property type="evidence" value="ECO:0007669"/>
    <property type="project" value="InterPro"/>
</dbReference>
<dbReference type="KEGG" id="gtt:GUITHDRAFT_67192"/>
<gene>
    <name evidence="3" type="ORF">GUITHDRAFT_67192</name>
</gene>
<feature type="transmembrane region" description="Helical" evidence="1">
    <location>
        <begin position="46"/>
        <end position="71"/>
    </location>
</feature>
<dbReference type="eggNOG" id="ENOG502QW1B">
    <property type="taxonomic scope" value="Eukaryota"/>
</dbReference>
<evidence type="ECO:0000256" key="1">
    <source>
        <dbReference type="SAM" id="Phobius"/>
    </source>
</evidence>
<protein>
    <recommendedName>
        <fullName evidence="2">CSC1/OSCA1-like 7TM region domain-containing protein</fullName>
    </recommendedName>
</protein>
<accession>L1JQ75</accession>
<keyword evidence="1" id="KW-0472">Membrane</keyword>
<feature type="transmembrane region" description="Helical" evidence="1">
    <location>
        <begin position="91"/>
        <end position="110"/>
    </location>
</feature>
<dbReference type="STRING" id="905079.L1JQ75"/>
<reference evidence="5" key="2">
    <citation type="submission" date="2012-11" db="EMBL/GenBank/DDBJ databases">
        <authorList>
            <person name="Kuo A."/>
            <person name="Curtis B.A."/>
            <person name="Tanifuji G."/>
            <person name="Burki F."/>
            <person name="Gruber A."/>
            <person name="Irimia M."/>
            <person name="Maruyama S."/>
            <person name="Arias M.C."/>
            <person name="Ball S.G."/>
            <person name="Gile G.H."/>
            <person name="Hirakawa Y."/>
            <person name="Hopkins J.F."/>
            <person name="Rensing S.A."/>
            <person name="Schmutz J."/>
            <person name="Symeonidi A."/>
            <person name="Elias M."/>
            <person name="Eveleigh R.J."/>
            <person name="Herman E.K."/>
            <person name="Klute M.J."/>
            <person name="Nakayama T."/>
            <person name="Obornik M."/>
            <person name="Reyes-Prieto A."/>
            <person name="Armbrust E.V."/>
            <person name="Aves S.J."/>
            <person name="Beiko R.G."/>
            <person name="Coutinho P."/>
            <person name="Dacks J.B."/>
            <person name="Durnford D.G."/>
            <person name="Fast N.M."/>
            <person name="Green B.R."/>
            <person name="Grisdale C."/>
            <person name="Hempe F."/>
            <person name="Henrissat B."/>
            <person name="Hoppner M.P."/>
            <person name="Ishida K.-I."/>
            <person name="Kim E."/>
            <person name="Koreny L."/>
            <person name="Kroth P.G."/>
            <person name="Liu Y."/>
            <person name="Malik S.-B."/>
            <person name="Maier U.G."/>
            <person name="McRose D."/>
            <person name="Mock T."/>
            <person name="Neilson J.A."/>
            <person name="Onodera N.T."/>
            <person name="Poole A.M."/>
            <person name="Pritham E.J."/>
            <person name="Richards T.A."/>
            <person name="Rocap G."/>
            <person name="Roy S.W."/>
            <person name="Sarai C."/>
            <person name="Schaack S."/>
            <person name="Shirato S."/>
            <person name="Slamovits C.H."/>
            <person name="Spencer D.F."/>
            <person name="Suzuki S."/>
            <person name="Worden A.Z."/>
            <person name="Zauner S."/>
            <person name="Barry K."/>
            <person name="Bell C."/>
            <person name="Bharti A.K."/>
            <person name="Crow J.A."/>
            <person name="Grimwood J."/>
            <person name="Kramer R."/>
            <person name="Lindquist E."/>
            <person name="Lucas S."/>
            <person name="Salamov A."/>
            <person name="McFadden G.I."/>
            <person name="Lane C.E."/>
            <person name="Keeling P.J."/>
            <person name="Gray M.W."/>
            <person name="Grigoriev I.V."/>
            <person name="Archibald J.M."/>
        </authorList>
    </citation>
    <scope>NUCLEOTIDE SEQUENCE</scope>
    <source>
        <strain evidence="5">CCMP2712</strain>
    </source>
</reference>
<dbReference type="InterPro" id="IPR045122">
    <property type="entry name" value="Csc1-like"/>
</dbReference>
<dbReference type="EnsemblProtists" id="EKX50315">
    <property type="protein sequence ID" value="EKX50315"/>
    <property type="gene ID" value="GUITHDRAFT_67192"/>
</dbReference>
<dbReference type="OrthoDB" id="297739at2759"/>
<dbReference type="InterPro" id="IPR003864">
    <property type="entry name" value="CSC1/OSCA1-like_7TM"/>
</dbReference>
<keyword evidence="5" id="KW-1185">Reference proteome</keyword>
<dbReference type="PANTHER" id="PTHR13018">
    <property type="entry name" value="PROBABLE MEMBRANE PROTEIN DUF221-RELATED"/>
    <property type="match status" value="1"/>
</dbReference>
<feature type="transmembrane region" description="Helical" evidence="1">
    <location>
        <begin position="157"/>
        <end position="183"/>
    </location>
</feature>
<reference evidence="3 5" key="1">
    <citation type="journal article" date="2012" name="Nature">
        <title>Algal genomes reveal evolutionary mosaicism and the fate of nucleomorphs.</title>
        <authorList>
            <consortium name="DOE Joint Genome Institute"/>
            <person name="Curtis B.A."/>
            <person name="Tanifuji G."/>
            <person name="Burki F."/>
            <person name="Gruber A."/>
            <person name="Irimia M."/>
            <person name="Maruyama S."/>
            <person name="Arias M.C."/>
            <person name="Ball S.G."/>
            <person name="Gile G.H."/>
            <person name="Hirakawa Y."/>
            <person name="Hopkins J.F."/>
            <person name="Kuo A."/>
            <person name="Rensing S.A."/>
            <person name="Schmutz J."/>
            <person name="Symeonidi A."/>
            <person name="Elias M."/>
            <person name="Eveleigh R.J."/>
            <person name="Herman E.K."/>
            <person name="Klute M.J."/>
            <person name="Nakayama T."/>
            <person name="Obornik M."/>
            <person name="Reyes-Prieto A."/>
            <person name="Armbrust E.V."/>
            <person name="Aves S.J."/>
            <person name="Beiko R.G."/>
            <person name="Coutinho P."/>
            <person name="Dacks J.B."/>
            <person name="Durnford D.G."/>
            <person name="Fast N.M."/>
            <person name="Green B.R."/>
            <person name="Grisdale C.J."/>
            <person name="Hempel F."/>
            <person name="Henrissat B."/>
            <person name="Hoppner M.P."/>
            <person name="Ishida K."/>
            <person name="Kim E."/>
            <person name="Koreny L."/>
            <person name="Kroth P.G."/>
            <person name="Liu Y."/>
            <person name="Malik S.B."/>
            <person name="Maier U.G."/>
            <person name="McRose D."/>
            <person name="Mock T."/>
            <person name="Neilson J.A."/>
            <person name="Onodera N.T."/>
            <person name="Poole A.M."/>
            <person name="Pritham E.J."/>
            <person name="Richards T.A."/>
            <person name="Rocap G."/>
            <person name="Roy S.W."/>
            <person name="Sarai C."/>
            <person name="Schaack S."/>
            <person name="Shirato S."/>
            <person name="Slamovits C.H."/>
            <person name="Spencer D.F."/>
            <person name="Suzuki S."/>
            <person name="Worden A.Z."/>
            <person name="Zauner S."/>
            <person name="Barry K."/>
            <person name="Bell C."/>
            <person name="Bharti A.K."/>
            <person name="Crow J.A."/>
            <person name="Grimwood J."/>
            <person name="Kramer R."/>
            <person name="Lindquist E."/>
            <person name="Lucas S."/>
            <person name="Salamov A."/>
            <person name="McFadden G.I."/>
            <person name="Lane C.E."/>
            <person name="Keeling P.J."/>
            <person name="Gray M.W."/>
            <person name="Grigoriev I.V."/>
            <person name="Archibald J.M."/>
        </authorList>
    </citation>
    <scope>NUCLEOTIDE SEQUENCE</scope>
    <source>
        <strain evidence="3 5">CCMP2712</strain>
    </source>
</reference>
<evidence type="ECO:0000259" key="2">
    <source>
        <dbReference type="Pfam" id="PF02714"/>
    </source>
</evidence>
<dbReference type="PANTHER" id="PTHR13018:SF83">
    <property type="entry name" value="RRM DOMAIN-CONTAINING PROTEIN"/>
    <property type="match status" value="1"/>
</dbReference>
<keyword evidence="1" id="KW-1133">Transmembrane helix</keyword>
<dbReference type="RefSeq" id="XP_005837295.1">
    <property type="nucleotide sequence ID" value="XM_005837238.1"/>
</dbReference>
<dbReference type="Pfam" id="PF02714">
    <property type="entry name" value="RSN1_7TM"/>
    <property type="match status" value="1"/>
</dbReference>
<dbReference type="PaxDb" id="55529-EKX50315"/>
<name>L1JQ75_GUITC</name>
<feature type="transmembrane region" description="Helical" evidence="1">
    <location>
        <begin position="6"/>
        <end position="26"/>
    </location>
</feature>
<dbReference type="GO" id="GO:0005886">
    <property type="term" value="C:plasma membrane"/>
    <property type="evidence" value="ECO:0007669"/>
    <property type="project" value="TreeGrafter"/>
</dbReference>
<sequence>MLLTIISAGGPSAINAVLTTVLKVLVEFERKHSSNERDASLARSVFFAQFVNTALISLIVNADITYYVSALSMLGKDGLGLLTGDFRDLTSRWYMVVGIAFIPTVLTTSLSPNIGQFAKWPVTLVQQRIAKTNALTQKEIDEIFAGPSLQLSERYGAMLNITFVIFMYASGMPILYFFGILYFSTAYWSDKITLLEVFQRPGSIDSTLVQLASNFFQVL</sequence>
<dbReference type="HOGENOM" id="CLU_1192545_0_0_1"/>
<dbReference type="Proteomes" id="UP000011087">
    <property type="component" value="Unassembled WGS sequence"/>
</dbReference>
<feature type="domain" description="CSC1/OSCA1-like 7TM region" evidence="2">
    <location>
        <begin position="13"/>
        <end position="200"/>
    </location>
</feature>
<evidence type="ECO:0000313" key="4">
    <source>
        <dbReference type="EnsemblProtists" id="EKX50315"/>
    </source>
</evidence>
<dbReference type="GeneID" id="17306819"/>